<accession>A0A0D7BQN4</accession>
<dbReference type="EC" id="6.1.1.14" evidence="4"/>
<dbReference type="SUPFAM" id="SSF52954">
    <property type="entry name" value="Class II aaRS ABD-related"/>
    <property type="match status" value="1"/>
</dbReference>
<keyword evidence="7" id="KW-0808">Transferase</keyword>
<keyword evidence="8" id="KW-0547">Nucleotide-binding</keyword>
<dbReference type="STRING" id="1314674.A0A0D7BQN4"/>
<comment type="subunit">
    <text evidence="3">Homodimer.</text>
</comment>
<comment type="similarity">
    <text evidence="2">Belongs to the class-II aminoacyl-tRNA synthetase family.</text>
</comment>
<dbReference type="NCBIfam" id="NF003211">
    <property type="entry name" value="PRK04173.1"/>
    <property type="match status" value="1"/>
</dbReference>
<evidence type="ECO:0000256" key="10">
    <source>
        <dbReference type="ARBA" id="ARBA00022917"/>
    </source>
</evidence>
<evidence type="ECO:0000256" key="4">
    <source>
        <dbReference type="ARBA" id="ARBA00012829"/>
    </source>
</evidence>
<evidence type="ECO:0000256" key="14">
    <source>
        <dbReference type="SAM" id="MobiDB-lite"/>
    </source>
</evidence>
<dbReference type="GO" id="GO:0005524">
    <property type="term" value="F:ATP binding"/>
    <property type="evidence" value="ECO:0007669"/>
    <property type="project" value="UniProtKB-KW"/>
</dbReference>
<dbReference type="InterPro" id="IPR004154">
    <property type="entry name" value="Anticodon-bd"/>
</dbReference>
<dbReference type="FunFam" id="3.30.930.10:FF:000010">
    <property type="entry name" value="Glycyl-tRNA synthetase 1"/>
    <property type="match status" value="1"/>
</dbReference>
<dbReference type="GO" id="GO:0004820">
    <property type="term" value="F:glycine-tRNA ligase activity"/>
    <property type="evidence" value="ECO:0007669"/>
    <property type="project" value="UniProtKB-EC"/>
</dbReference>
<proteinExistence type="inferred from homology"/>
<dbReference type="PROSITE" id="PS50862">
    <property type="entry name" value="AA_TRNA_LIGASE_II"/>
    <property type="match status" value="1"/>
</dbReference>
<dbReference type="Proteomes" id="UP000054007">
    <property type="component" value="Unassembled WGS sequence"/>
</dbReference>
<comment type="catalytic activity">
    <reaction evidence="13">
        <text>2 ATP + H(+) = P(1),P(4)-bis(5'-adenosyl) tetraphosphate + diphosphate</text>
        <dbReference type="Rhea" id="RHEA:34935"/>
        <dbReference type="ChEBI" id="CHEBI:15378"/>
        <dbReference type="ChEBI" id="CHEBI:30616"/>
        <dbReference type="ChEBI" id="CHEBI:33019"/>
        <dbReference type="ChEBI" id="CHEBI:58141"/>
    </reaction>
</comment>
<evidence type="ECO:0000256" key="11">
    <source>
        <dbReference type="ARBA" id="ARBA00023146"/>
    </source>
</evidence>
<keyword evidence="6 16" id="KW-0436">Ligase</keyword>
<dbReference type="EMBL" id="KN880442">
    <property type="protein sequence ID" value="KIY72550.1"/>
    <property type="molecule type" value="Genomic_DNA"/>
</dbReference>
<evidence type="ECO:0000256" key="5">
    <source>
        <dbReference type="ARBA" id="ARBA00022490"/>
    </source>
</evidence>
<dbReference type="FunFam" id="3.40.50.800:FF:000004">
    <property type="entry name" value="Glycine--tRNA ligase 2"/>
    <property type="match status" value="1"/>
</dbReference>
<dbReference type="PRINTS" id="PR01043">
    <property type="entry name" value="TRNASYNTHGLY"/>
</dbReference>
<dbReference type="NCBIfam" id="TIGR00389">
    <property type="entry name" value="glyS_dimeric"/>
    <property type="match status" value="1"/>
</dbReference>
<dbReference type="Pfam" id="PF00587">
    <property type="entry name" value="tRNA-synt_2b"/>
    <property type="match status" value="1"/>
</dbReference>
<dbReference type="InterPro" id="IPR045864">
    <property type="entry name" value="aa-tRNA-synth_II/BPL/LPL"/>
</dbReference>
<dbReference type="SUPFAM" id="SSF55681">
    <property type="entry name" value="Class II aaRS and biotin synthetases"/>
    <property type="match status" value="1"/>
</dbReference>
<sequence length="649" mass="72552">MAAVNKTAHSFDKARLEALLSRRFFYAPAFEIYGGVAGLYDYGPSGSSLQANIINEWRKHFIIEEAMLELDTTIMTPAPVFETSGHVARFADWMVKDTKTGDMLRADHLVKTVLGQRLADDEELRSGTAQPVDAKKKKKDKTPPKVKLEAAVAKEYETILAQLDNYDGPQLGELCRTHKIHNPDTDNEVGEPSQFNLMFTSSIGPTGRFPGYLRPETAQGHFLNFSRLLDFNNGKVPFASAQIGRSFRNEISPRAGLLRVREFTMAEIEHFVDPDDKKHPKFASVADVELTLLDRHVQEAGSTEVKRLRVGDAVANGVIANETLAYFMVRISQFLLKIGIDPKRMRFRQHMGNEMAHYATDCWDAELQNSYGWTECVGCADRAAYDLTVHSKKTGQQLVVRESLREPIVREAEVAELNKKIVGKSFKGDAAIFTKHIEGLDEAALVELKSALLNGKTTVTTAEGKSFEITPEFLTIERKTLKQSIREYTPNVIEPSFGLGRILYVLLEHNYWSREQDVDRGVLSLPPLVAPTKVLICPLSSNKEFEPIVADISAKLRRSGIFSKVDDSSQTIGKRYSRNDELGTPYGLTVDFASVQKGTLTLRERDTMDQRIGSIDEVVSIVADLCEGKIDWPQACERLPAYDGKQAVD</sequence>
<keyword evidence="9" id="KW-0067">ATP-binding</keyword>
<reference evidence="16 17" key="1">
    <citation type="journal article" date="2015" name="Fungal Genet. Biol.">
        <title>Evolution of novel wood decay mechanisms in Agaricales revealed by the genome sequences of Fistulina hepatica and Cylindrobasidium torrendii.</title>
        <authorList>
            <person name="Floudas D."/>
            <person name="Held B.W."/>
            <person name="Riley R."/>
            <person name="Nagy L.G."/>
            <person name="Koehler G."/>
            <person name="Ransdell A.S."/>
            <person name="Younus H."/>
            <person name="Chow J."/>
            <person name="Chiniquy J."/>
            <person name="Lipzen A."/>
            <person name="Tritt A."/>
            <person name="Sun H."/>
            <person name="Haridas S."/>
            <person name="LaButti K."/>
            <person name="Ohm R.A."/>
            <person name="Kues U."/>
            <person name="Blanchette R.A."/>
            <person name="Grigoriev I.V."/>
            <person name="Minto R.E."/>
            <person name="Hibbett D.S."/>
        </authorList>
    </citation>
    <scope>NUCLEOTIDE SEQUENCE [LARGE SCALE GENOMIC DNA]</scope>
    <source>
        <strain evidence="16 17">FP15055 ss-10</strain>
    </source>
</reference>
<dbReference type="InterPro" id="IPR002314">
    <property type="entry name" value="aa-tRNA-synt_IIb"/>
</dbReference>
<dbReference type="Gene3D" id="3.30.720.200">
    <property type="match status" value="1"/>
</dbReference>
<comment type="subcellular location">
    <subcellularLocation>
        <location evidence="1">Cytoplasm</location>
    </subcellularLocation>
</comment>
<evidence type="ECO:0000313" key="17">
    <source>
        <dbReference type="Proteomes" id="UP000054007"/>
    </source>
</evidence>
<evidence type="ECO:0000256" key="7">
    <source>
        <dbReference type="ARBA" id="ARBA00022679"/>
    </source>
</evidence>
<evidence type="ECO:0000256" key="2">
    <source>
        <dbReference type="ARBA" id="ARBA00008226"/>
    </source>
</evidence>
<evidence type="ECO:0000256" key="3">
    <source>
        <dbReference type="ARBA" id="ARBA00011738"/>
    </source>
</evidence>
<dbReference type="CDD" id="cd00858">
    <property type="entry name" value="GlyRS_anticodon"/>
    <property type="match status" value="1"/>
</dbReference>
<evidence type="ECO:0000256" key="8">
    <source>
        <dbReference type="ARBA" id="ARBA00022741"/>
    </source>
</evidence>
<dbReference type="GO" id="GO:0016740">
    <property type="term" value="F:transferase activity"/>
    <property type="evidence" value="ECO:0007669"/>
    <property type="project" value="UniProtKB-KW"/>
</dbReference>
<evidence type="ECO:0000256" key="6">
    <source>
        <dbReference type="ARBA" id="ARBA00022598"/>
    </source>
</evidence>
<evidence type="ECO:0000256" key="13">
    <source>
        <dbReference type="ARBA" id="ARBA00051967"/>
    </source>
</evidence>
<dbReference type="Gene3D" id="3.30.40.230">
    <property type="match status" value="1"/>
</dbReference>
<dbReference type="InterPro" id="IPR036621">
    <property type="entry name" value="Anticodon-bd_dom_sf"/>
</dbReference>
<dbReference type="GO" id="GO:0070150">
    <property type="term" value="P:mitochondrial glycyl-tRNA aminoacylation"/>
    <property type="evidence" value="ECO:0007669"/>
    <property type="project" value="TreeGrafter"/>
</dbReference>
<dbReference type="InterPro" id="IPR006195">
    <property type="entry name" value="aa-tRNA-synth_II"/>
</dbReference>
<dbReference type="PANTHER" id="PTHR10745:SF0">
    <property type="entry name" value="GLYCINE--TRNA LIGASE"/>
    <property type="match status" value="1"/>
</dbReference>
<evidence type="ECO:0000313" key="16">
    <source>
        <dbReference type="EMBL" id="KIY72550.1"/>
    </source>
</evidence>
<feature type="domain" description="Aminoacyl-transfer RNA synthetases class-II family profile" evidence="15">
    <location>
        <begin position="147"/>
        <end position="531"/>
    </location>
</feature>
<dbReference type="Gene3D" id="3.40.50.800">
    <property type="entry name" value="Anticodon-binding domain"/>
    <property type="match status" value="1"/>
</dbReference>
<dbReference type="Gene3D" id="3.30.930.10">
    <property type="entry name" value="Bira Bifunctional Protein, Domain 2"/>
    <property type="match status" value="1"/>
</dbReference>
<dbReference type="CDD" id="cd00774">
    <property type="entry name" value="GlyRS-like_core"/>
    <property type="match status" value="1"/>
</dbReference>
<evidence type="ECO:0000256" key="9">
    <source>
        <dbReference type="ARBA" id="ARBA00022840"/>
    </source>
</evidence>
<evidence type="ECO:0000256" key="12">
    <source>
        <dbReference type="ARBA" id="ARBA00030057"/>
    </source>
</evidence>
<evidence type="ECO:0000259" key="15">
    <source>
        <dbReference type="PROSITE" id="PS50862"/>
    </source>
</evidence>
<keyword evidence="11" id="KW-0030">Aminoacyl-tRNA synthetase</keyword>
<dbReference type="AlphaFoldDB" id="A0A0D7BQN4"/>
<dbReference type="GO" id="GO:0005739">
    <property type="term" value="C:mitochondrion"/>
    <property type="evidence" value="ECO:0007669"/>
    <property type="project" value="TreeGrafter"/>
</dbReference>
<keyword evidence="5" id="KW-0963">Cytoplasm</keyword>
<evidence type="ECO:0000256" key="1">
    <source>
        <dbReference type="ARBA" id="ARBA00004496"/>
    </source>
</evidence>
<dbReference type="OrthoDB" id="10267474at2759"/>
<keyword evidence="10" id="KW-0648">Protein biosynthesis</keyword>
<dbReference type="FunFam" id="3.30.930.10:FF:000158">
    <property type="entry name" value="Glycyl-tRNA synthetase"/>
    <property type="match status" value="1"/>
</dbReference>
<dbReference type="FunFam" id="3.30.720.200:FF:000001">
    <property type="entry name" value="Glycine--tRNA ligase 2"/>
    <property type="match status" value="1"/>
</dbReference>
<dbReference type="InterPro" id="IPR002315">
    <property type="entry name" value="tRNA-synt_gly"/>
</dbReference>
<gene>
    <name evidence="16" type="ORF">CYLTODRAFT_417749</name>
</gene>
<dbReference type="Pfam" id="PF03129">
    <property type="entry name" value="HGTP_anticodon"/>
    <property type="match status" value="1"/>
</dbReference>
<name>A0A0D7BQN4_9AGAR</name>
<dbReference type="InterPro" id="IPR027031">
    <property type="entry name" value="Gly-tRNA_synthase/POLG2"/>
</dbReference>
<dbReference type="PANTHER" id="PTHR10745">
    <property type="entry name" value="GLYCYL-TRNA SYNTHETASE/DNA POLYMERASE SUBUNIT GAMMA-2"/>
    <property type="match status" value="1"/>
</dbReference>
<feature type="region of interest" description="Disordered" evidence="14">
    <location>
        <begin position="122"/>
        <end position="143"/>
    </location>
</feature>
<dbReference type="InterPro" id="IPR033731">
    <property type="entry name" value="GlyRS-like_core"/>
</dbReference>
<organism evidence="16 17">
    <name type="scientific">Cylindrobasidium torrendii FP15055 ss-10</name>
    <dbReference type="NCBI Taxonomy" id="1314674"/>
    <lineage>
        <taxon>Eukaryota</taxon>
        <taxon>Fungi</taxon>
        <taxon>Dikarya</taxon>
        <taxon>Basidiomycota</taxon>
        <taxon>Agaricomycotina</taxon>
        <taxon>Agaricomycetes</taxon>
        <taxon>Agaricomycetidae</taxon>
        <taxon>Agaricales</taxon>
        <taxon>Marasmiineae</taxon>
        <taxon>Physalacriaceae</taxon>
        <taxon>Cylindrobasidium</taxon>
    </lineage>
</organism>
<protein>
    <recommendedName>
        <fullName evidence="4">glycine--tRNA ligase</fullName>
        <ecNumber evidence="4">6.1.1.14</ecNumber>
    </recommendedName>
    <alternativeName>
        <fullName evidence="12">Diadenosine tetraphosphate synthetase</fullName>
    </alternativeName>
</protein>
<keyword evidence="17" id="KW-1185">Reference proteome</keyword>